<dbReference type="RefSeq" id="XP_024736292.1">
    <property type="nucleotide sequence ID" value="XM_024880332.1"/>
</dbReference>
<reference evidence="2 3" key="1">
    <citation type="submission" date="2016-04" db="EMBL/GenBank/DDBJ databases">
        <title>A degradative enzymes factory behind the ericoid mycorrhizal symbiosis.</title>
        <authorList>
            <consortium name="DOE Joint Genome Institute"/>
            <person name="Martino E."/>
            <person name="Morin E."/>
            <person name="Grelet G."/>
            <person name="Kuo A."/>
            <person name="Kohler A."/>
            <person name="Daghino S."/>
            <person name="Barry K."/>
            <person name="Choi C."/>
            <person name="Cichocki N."/>
            <person name="Clum A."/>
            <person name="Copeland A."/>
            <person name="Hainaut M."/>
            <person name="Haridas S."/>
            <person name="Labutti K."/>
            <person name="Lindquist E."/>
            <person name="Lipzen A."/>
            <person name="Khouja H.-R."/>
            <person name="Murat C."/>
            <person name="Ohm R."/>
            <person name="Olson A."/>
            <person name="Spatafora J."/>
            <person name="Veneault-Fourrey C."/>
            <person name="Henrissat B."/>
            <person name="Grigoriev I."/>
            <person name="Martin F."/>
            <person name="Perotto S."/>
        </authorList>
    </citation>
    <scope>NUCLEOTIDE SEQUENCE [LARGE SCALE GENOMIC DNA]</scope>
    <source>
        <strain evidence="2 3">E</strain>
    </source>
</reference>
<dbReference type="AlphaFoldDB" id="A0A2J6T8T0"/>
<gene>
    <name evidence="2" type="ORF">K444DRAFT_613361</name>
</gene>
<evidence type="ECO:0008006" key="4">
    <source>
        <dbReference type="Google" id="ProtNLM"/>
    </source>
</evidence>
<keyword evidence="1" id="KW-0732">Signal</keyword>
<protein>
    <recommendedName>
        <fullName evidence="4">Secreted peptide</fullName>
    </recommendedName>
</protein>
<keyword evidence="3" id="KW-1185">Reference proteome</keyword>
<organism evidence="2 3">
    <name type="scientific">Hyaloscypha bicolor E</name>
    <dbReference type="NCBI Taxonomy" id="1095630"/>
    <lineage>
        <taxon>Eukaryota</taxon>
        <taxon>Fungi</taxon>
        <taxon>Dikarya</taxon>
        <taxon>Ascomycota</taxon>
        <taxon>Pezizomycotina</taxon>
        <taxon>Leotiomycetes</taxon>
        <taxon>Helotiales</taxon>
        <taxon>Hyaloscyphaceae</taxon>
        <taxon>Hyaloscypha</taxon>
        <taxon>Hyaloscypha bicolor</taxon>
    </lineage>
</organism>
<proteinExistence type="predicted"/>
<sequence length="87" mass="9662">MSLDRVDLLLVLLRLFPLFPLLPLLLVPEEATTPVEFGDGHSPATTWRCGFPLGIVRDCVYLDLLARFVIPPLLNSTPEHFSGGAQY</sequence>
<feature type="signal peptide" evidence="1">
    <location>
        <begin position="1"/>
        <end position="31"/>
    </location>
</feature>
<dbReference type="Proteomes" id="UP000235371">
    <property type="component" value="Unassembled WGS sequence"/>
</dbReference>
<dbReference type="EMBL" id="KZ613816">
    <property type="protein sequence ID" value="PMD59388.1"/>
    <property type="molecule type" value="Genomic_DNA"/>
</dbReference>
<accession>A0A2J6T8T0</accession>
<name>A0A2J6T8T0_9HELO</name>
<evidence type="ECO:0000313" key="2">
    <source>
        <dbReference type="EMBL" id="PMD59388.1"/>
    </source>
</evidence>
<dbReference type="GeneID" id="36588409"/>
<feature type="chain" id="PRO_5014322088" description="Secreted peptide" evidence="1">
    <location>
        <begin position="32"/>
        <end position="87"/>
    </location>
</feature>
<dbReference type="InParanoid" id="A0A2J6T8T0"/>
<evidence type="ECO:0000313" key="3">
    <source>
        <dbReference type="Proteomes" id="UP000235371"/>
    </source>
</evidence>
<evidence type="ECO:0000256" key="1">
    <source>
        <dbReference type="SAM" id="SignalP"/>
    </source>
</evidence>